<evidence type="ECO:0000313" key="2">
    <source>
        <dbReference type="EMBL" id="QEX24913.1"/>
    </source>
</evidence>
<keyword evidence="3" id="KW-1185">Reference proteome</keyword>
<sequence length="191" mass="21489">MPPLICDPQTALVATSAVSFFPVWLRDVLSAVQTLAIIAIPVVIWLLTNAIEKRRATLELARTLDHPVRDHIQRLYLYRKHEEGVRANLSQTPPNPYADGTHAFLFDSVTVLNYYEAICTEILAENLDEELLYKSIKNLVVGAMDVVLVRYSARLGADQSKNYANLVRLAKKWQSRANSYNELGAIKIPTP</sequence>
<proteinExistence type="predicted"/>
<accession>A0A5J6N7Q4</accession>
<evidence type="ECO:0000313" key="3">
    <source>
        <dbReference type="Proteomes" id="UP000325797"/>
    </source>
</evidence>
<dbReference type="RefSeq" id="WP_151120187.1">
    <property type="nucleotide sequence ID" value="NZ_CP042582.1"/>
</dbReference>
<evidence type="ECO:0008006" key="4">
    <source>
        <dbReference type="Google" id="ProtNLM"/>
    </source>
</evidence>
<keyword evidence="1" id="KW-0812">Transmembrane</keyword>
<dbReference type="InterPro" id="IPR031876">
    <property type="entry name" value="DUF4760"/>
</dbReference>
<dbReference type="KEGG" id="hadh:FRZ61_48550"/>
<protein>
    <recommendedName>
        <fullName evidence="4">DUF4760 domain-containing protein</fullName>
    </recommendedName>
</protein>
<name>A0A5J6N7Q4_9PROT</name>
<dbReference type="AlphaFoldDB" id="A0A5J6N7Q4"/>
<dbReference type="Proteomes" id="UP000325797">
    <property type="component" value="Chromosome"/>
</dbReference>
<organism evidence="2 3">
    <name type="scientific">Hypericibacter adhaerens</name>
    <dbReference type="NCBI Taxonomy" id="2602016"/>
    <lineage>
        <taxon>Bacteria</taxon>
        <taxon>Pseudomonadati</taxon>
        <taxon>Pseudomonadota</taxon>
        <taxon>Alphaproteobacteria</taxon>
        <taxon>Rhodospirillales</taxon>
        <taxon>Dongiaceae</taxon>
        <taxon>Hypericibacter</taxon>
    </lineage>
</organism>
<reference evidence="2 3" key="1">
    <citation type="submission" date="2019-08" db="EMBL/GenBank/DDBJ databases">
        <title>Hyperibacter terrae gen. nov., sp. nov. and Hyperibacter viscosus sp. nov., two new members in the family Rhodospirillaceae isolated from the rhizosphere of Hypericum perforatum.</title>
        <authorList>
            <person name="Noviana Z."/>
        </authorList>
    </citation>
    <scope>NUCLEOTIDE SEQUENCE [LARGE SCALE GENOMIC DNA]</scope>
    <source>
        <strain evidence="2 3">R5959</strain>
    </source>
</reference>
<keyword evidence="1" id="KW-1133">Transmembrane helix</keyword>
<dbReference type="EMBL" id="CP042582">
    <property type="protein sequence ID" value="QEX24913.1"/>
    <property type="molecule type" value="Genomic_DNA"/>
</dbReference>
<keyword evidence="1" id="KW-0472">Membrane</keyword>
<feature type="transmembrane region" description="Helical" evidence="1">
    <location>
        <begin position="28"/>
        <end position="47"/>
    </location>
</feature>
<evidence type="ECO:0000256" key="1">
    <source>
        <dbReference type="SAM" id="Phobius"/>
    </source>
</evidence>
<gene>
    <name evidence="2" type="ORF">FRZ61_48550</name>
</gene>
<dbReference type="Pfam" id="PF15956">
    <property type="entry name" value="DUF4760"/>
    <property type="match status" value="1"/>
</dbReference>